<comment type="caution">
    <text evidence="2">The sequence shown here is derived from an EMBL/GenBank/DDBJ whole genome shotgun (WGS) entry which is preliminary data.</text>
</comment>
<sequence>MDPSLFEVPRGYSVVGSHPDTAREDDDDLLQFAIQQSLLEAGSEYDQVGAVPCRAVPRCAPTPRREGPFGRQRRGQQGVNALLHAHHCRSPSGKR</sequence>
<evidence type="ECO:0000256" key="1">
    <source>
        <dbReference type="SAM" id="MobiDB-lite"/>
    </source>
</evidence>
<reference evidence="2 3" key="1">
    <citation type="journal article" date="2012" name="Genome Biol.">
        <title>Sequencing three crocodilian genomes to illuminate the evolution of archosaurs and amniotes.</title>
        <authorList>
            <person name="St John J.A."/>
            <person name="Braun E.L."/>
            <person name="Isberg S.R."/>
            <person name="Miles L.G."/>
            <person name="Chong A.Y."/>
            <person name="Gongora J."/>
            <person name="Dalzell P."/>
            <person name="Moran C."/>
            <person name="Bed'hom B."/>
            <person name="Abzhanov A."/>
            <person name="Burgess S.C."/>
            <person name="Cooksey A.M."/>
            <person name="Castoe T.A."/>
            <person name="Crawford N.G."/>
            <person name="Densmore L.D."/>
            <person name="Drew J.C."/>
            <person name="Edwards S.V."/>
            <person name="Faircloth B.C."/>
            <person name="Fujita M.K."/>
            <person name="Greenwold M.J."/>
            <person name="Hoffmann F.G."/>
            <person name="Howard J.M."/>
            <person name="Iguchi T."/>
            <person name="Janes D.E."/>
            <person name="Khan S.Y."/>
            <person name="Kohno S."/>
            <person name="de Koning A.J."/>
            <person name="Lance S.L."/>
            <person name="McCarthy F.M."/>
            <person name="McCormack J.E."/>
            <person name="Merchant M.E."/>
            <person name="Peterson D.G."/>
            <person name="Pollock D.D."/>
            <person name="Pourmand N."/>
            <person name="Raney B.J."/>
            <person name="Roessler K.A."/>
            <person name="Sanford J.R."/>
            <person name="Sawyer R.H."/>
            <person name="Schmidt C.J."/>
            <person name="Triplett E.W."/>
            <person name="Tuberville T.D."/>
            <person name="Venegas-Anaya M."/>
            <person name="Howard J.T."/>
            <person name="Jarvis E.D."/>
            <person name="Guillette L.J.Jr."/>
            <person name="Glenn T.C."/>
            <person name="Green R.E."/>
            <person name="Ray D.A."/>
        </authorList>
    </citation>
    <scope>NUCLEOTIDE SEQUENCE [LARGE SCALE GENOMIC DNA]</scope>
    <source>
        <strain evidence="2">KSC_2009_1</strain>
    </source>
</reference>
<feature type="region of interest" description="Disordered" evidence="1">
    <location>
        <begin position="1"/>
        <end position="24"/>
    </location>
</feature>
<evidence type="ECO:0000313" key="3">
    <source>
        <dbReference type="Proteomes" id="UP000050525"/>
    </source>
</evidence>
<protein>
    <submittedName>
        <fullName evidence="2">Uncharacterized protein</fullName>
    </submittedName>
</protein>
<accession>A0A151NWH2</accession>
<proteinExistence type="predicted"/>
<keyword evidence="3" id="KW-1185">Reference proteome</keyword>
<dbReference type="PROSITE" id="PS50330">
    <property type="entry name" value="UIM"/>
    <property type="match status" value="1"/>
</dbReference>
<dbReference type="AlphaFoldDB" id="A0A151NWH2"/>
<gene>
    <name evidence="2" type="ORF">Y1Q_0014591</name>
</gene>
<name>A0A151NWH2_ALLMI</name>
<feature type="compositionally biased region" description="Basic residues" evidence="1">
    <location>
        <begin position="84"/>
        <end position="95"/>
    </location>
</feature>
<dbReference type="Proteomes" id="UP000050525">
    <property type="component" value="Unassembled WGS sequence"/>
</dbReference>
<dbReference type="InterPro" id="IPR003903">
    <property type="entry name" value="UIM_dom"/>
</dbReference>
<feature type="region of interest" description="Disordered" evidence="1">
    <location>
        <begin position="61"/>
        <end position="95"/>
    </location>
</feature>
<dbReference type="EMBL" id="AKHW03001861">
    <property type="protein sequence ID" value="KYO40775.1"/>
    <property type="molecule type" value="Genomic_DNA"/>
</dbReference>
<evidence type="ECO:0000313" key="2">
    <source>
        <dbReference type="EMBL" id="KYO40775.1"/>
    </source>
</evidence>
<organism evidence="2 3">
    <name type="scientific">Alligator mississippiensis</name>
    <name type="common">American alligator</name>
    <dbReference type="NCBI Taxonomy" id="8496"/>
    <lineage>
        <taxon>Eukaryota</taxon>
        <taxon>Metazoa</taxon>
        <taxon>Chordata</taxon>
        <taxon>Craniata</taxon>
        <taxon>Vertebrata</taxon>
        <taxon>Euteleostomi</taxon>
        <taxon>Archelosauria</taxon>
        <taxon>Archosauria</taxon>
        <taxon>Crocodylia</taxon>
        <taxon>Alligatoridae</taxon>
        <taxon>Alligatorinae</taxon>
        <taxon>Alligator</taxon>
    </lineage>
</organism>